<dbReference type="InterPro" id="IPR036388">
    <property type="entry name" value="WH-like_DNA-bd_sf"/>
</dbReference>
<dbReference type="Gene3D" id="3.40.1190.20">
    <property type="match status" value="1"/>
</dbReference>
<dbReference type="AlphaFoldDB" id="A0A163EUP1"/>
<dbReference type="CDD" id="cd01941">
    <property type="entry name" value="YeiC_kinase_like"/>
    <property type="match status" value="1"/>
</dbReference>
<evidence type="ECO:0000259" key="3">
    <source>
        <dbReference type="SMART" id="SM00419"/>
    </source>
</evidence>
<dbReference type="GO" id="GO:0003677">
    <property type="term" value="F:DNA binding"/>
    <property type="evidence" value="ECO:0007669"/>
    <property type="project" value="InterPro"/>
</dbReference>
<dbReference type="InterPro" id="IPR036390">
    <property type="entry name" value="WH_DNA-bd_sf"/>
</dbReference>
<sequence>MNEKEAAIVELIRRNPYLSQQEMAETLGISRPALANLISGLMRRGVIRGRAYILADDNHVVAIGGANVDRKFHLNASAQAGTSNPSTVTSSVGGVARNVAENIGRLGHPVSLLTVAGNDADWQRIEQATSSHVELTDVALLPGRTTGSYSAVLNPDGEMVVAMADMDIYDDLSPDYIDAHASVLTRSALAVIDLNCPKETVAHVQELSRQSGTELAVVPVSSPKMDRMPDDLKGITWLVCNRDETETYTGVPVEDESSWKEAVRFLLDKGVENAVVTSGARGVMAGNRDGIRHYPAISDIHVEDVTGAGDAFVSGVLHGHLSGLDFDEKIRCGLVNAAKTLASGATVRPELSAEQLKTEMEELR</sequence>
<dbReference type="PANTHER" id="PTHR42909:SF4">
    <property type="entry name" value="CARBOHYDRATE KINASE, PFKB FAMILY"/>
    <property type="match status" value="1"/>
</dbReference>
<gene>
    <name evidence="4" type="ORF">AV656_11625</name>
</gene>
<name>A0A163EUP1_9BACL</name>
<evidence type="ECO:0000256" key="1">
    <source>
        <dbReference type="ARBA" id="ARBA00022679"/>
    </source>
</evidence>
<proteinExistence type="predicted"/>
<dbReference type="GO" id="GO:0004730">
    <property type="term" value="F:pseudouridylate synthase activity"/>
    <property type="evidence" value="ECO:0007669"/>
    <property type="project" value="TreeGrafter"/>
</dbReference>
<dbReference type="Proteomes" id="UP000076490">
    <property type="component" value="Unassembled WGS sequence"/>
</dbReference>
<dbReference type="Pfam" id="PF13412">
    <property type="entry name" value="HTH_24"/>
    <property type="match status" value="1"/>
</dbReference>
<dbReference type="Pfam" id="PF00294">
    <property type="entry name" value="PfkB"/>
    <property type="match status" value="1"/>
</dbReference>
<evidence type="ECO:0000256" key="2">
    <source>
        <dbReference type="ARBA" id="ARBA00022777"/>
    </source>
</evidence>
<evidence type="ECO:0000313" key="5">
    <source>
        <dbReference type="Proteomes" id="UP000076490"/>
    </source>
</evidence>
<feature type="domain" description="HTH crp-type" evidence="3">
    <location>
        <begin position="10"/>
        <end position="56"/>
    </location>
</feature>
<dbReference type="PANTHER" id="PTHR42909">
    <property type="entry name" value="ZGC:136858"/>
    <property type="match status" value="1"/>
</dbReference>
<dbReference type="RefSeq" id="WP_063182261.1">
    <property type="nucleotide sequence ID" value="NZ_LQNT01000011.1"/>
</dbReference>
<dbReference type="InterPro" id="IPR002173">
    <property type="entry name" value="Carboh/pur_kinase_PfkB_CS"/>
</dbReference>
<dbReference type="GO" id="GO:0006355">
    <property type="term" value="P:regulation of DNA-templated transcription"/>
    <property type="evidence" value="ECO:0007669"/>
    <property type="project" value="InterPro"/>
</dbReference>
<comment type="caution">
    <text evidence="4">The sequence shown here is derived from an EMBL/GenBank/DDBJ whole genome shotgun (WGS) entry which is preliminary data.</text>
</comment>
<dbReference type="PROSITE" id="PS00583">
    <property type="entry name" value="PFKB_KINASES_1"/>
    <property type="match status" value="1"/>
</dbReference>
<dbReference type="GO" id="GO:0016301">
    <property type="term" value="F:kinase activity"/>
    <property type="evidence" value="ECO:0007669"/>
    <property type="project" value="UniProtKB-KW"/>
</dbReference>
<dbReference type="SMART" id="SM00419">
    <property type="entry name" value="HTH_CRP"/>
    <property type="match status" value="1"/>
</dbReference>
<dbReference type="EMBL" id="LQNT01000011">
    <property type="protein sequence ID" value="KZE37221.1"/>
    <property type="molecule type" value="Genomic_DNA"/>
</dbReference>
<accession>A0A163EUP1</accession>
<dbReference type="InterPro" id="IPR011611">
    <property type="entry name" value="PfkB_dom"/>
</dbReference>
<keyword evidence="1" id="KW-0808">Transferase</keyword>
<dbReference type="GO" id="GO:0016798">
    <property type="term" value="F:hydrolase activity, acting on glycosyl bonds"/>
    <property type="evidence" value="ECO:0007669"/>
    <property type="project" value="TreeGrafter"/>
</dbReference>
<keyword evidence="2 4" id="KW-0418">Kinase</keyword>
<dbReference type="OrthoDB" id="9806249at2"/>
<protein>
    <submittedName>
        <fullName evidence="4">Carbohydrate kinase</fullName>
    </submittedName>
</protein>
<dbReference type="InterPro" id="IPR029056">
    <property type="entry name" value="Ribokinase-like"/>
</dbReference>
<dbReference type="SUPFAM" id="SSF53613">
    <property type="entry name" value="Ribokinase-like"/>
    <property type="match status" value="1"/>
</dbReference>
<dbReference type="PROSITE" id="PS00584">
    <property type="entry name" value="PFKB_KINASES_2"/>
    <property type="match status" value="1"/>
</dbReference>
<evidence type="ECO:0000313" key="4">
    <source>
        <dbReference type="EMBL" id="KZE37221.1"/>
    </source>
</evidence>
<dbReference type="Gene3D" id="1.10.10.10">
    <property type="entry name" value="Winged helix-like DNA-binding domain superfamily/Winged helix DNA-binding domain"/>
    <property type="match status" value="1"/>
</dbReference>
<reference evidence="4 5" key="1">
    <citation type="submission" date="2016-01" db="EMBL/GenBank/DDBJ databases">
        <title>Whole genome sequencing of Bhargavaea cecembensis T14.</title>
        <authorList>
            <person name="Hong K.W."/>
        </authorList>
    </citation>
    <scope>NUCLEOTIDE SEQUENCE [LARGE SCALE GENOMIC DNA]</scope>
    <source>
        <strain evidence="4 5">T14</strain>
    </source>
</reference>
<dbReference type="GO" id="GO:0005737">
    <property type="term" value="C:cytoplasm"/>
    <property type="evidence" value="ECO:0007669"/>
    <property type="project" value="TreeGrafter"/>
</dbReference>
<organism evidence="4 5">
    <name type="scientific">Bhargavaea cecembensis</name>
    <dbReference type="NCBI Taxonomy" id="394098"/>
    <lineage>
        <taxon>Bacteria</taxon>
        <taxon>Bacillati</taxon>
        <taxon>Bacillota</taxon>
        <taxon>Bacilli</taxon>
        <taxon>Bacillales</taxon>
        <taxon>Caryophanaceae</taxon>
        <taxon>Bhargavaea</taxon>
    </lineage>
</organism>
<dbReference type="SUPFAM" id="SSF46785">
    <property type="entry name" value="Winged helix' DNA-binding domain"/>
    <property type="match status" value="1"/>
</dbReference>
<dbReference type="InterPro" id="IPR012318">
    <property type="entry name" value="HTH_CRP"/>
</dbReference>